<dbReference type="PROSITE" id="PS51257">
    <property type="entry name" value="PROKAR_LIPOPROTEIN"/>
    <property type="match status" value="1"/>
</dbReference>
<dbReference type="RefSeq" id="WP_034646659.1">
    <property type="nucleotide sequence ID" value="NZ_ARZX01000023.1"/>
</dbReference>
<evidence type="ECO:0000313" key="2">
    <source>
        <dbReference type="EMBL" id="EWH12417.1"/>
    </source>
</evidence>
<name>A0ABP3B6B4_9FLAO</name>
<gene>
    <name evidence="2" type="ORF">KLA_14850</name>
</gene>
<dbReference type="EMBL" id="ARZX01000023">
    <property type="protein sequence ID" value="EWH12417.1"/>
    <property type="molecule type" value="Genomic_DNA"/>
</dbReference>
<keyword evidence="3" id="KW-1185">Reference proteome</keyword>
<comment type="caution">
    <text evidence="2">The sequence shown here is derived from an EMBL/GenBank/DDBJ whole genome shotgun (WGS) entry which is preliminary data.</text>
</comment>
<protein>
    <recommendedName>
        <fullName evidence="4">Lipoprotein</fullName>
    </recommendedName>
</protein>
<feature type="chain" id="PRO_5046648612" description="Lipoprotein" evidence="1">
    <location>
        <begin position="24"/>
        <end position="414"/>
    </location>
</feature>
<accession>A0ABP3B6B4</accession>
<evidence type="ECO:0000256" key="1">
    <source>
        <dbReference type="SAM" id="SignalP"/>
    </source>
</evidence>
<proteinExistence type="predicted"/>
<reference evidence="2 3" key="1">
    <citation type="journal article" date="2014" name="Genome Announc.">
        <title>Draft Genome Sequence of the Carrageenan-Degrading Bacterium Cellulophaga sp. Strain KL-A, Isolated from Decaying Marine Algae.</title>
        <authorList>
            <person name="Shan D."/>
            <person name="Ying J."/>
            <person name="Li X."/>
            <person name="Gao Z."/>
            <person name="Wei G."/>
            <person name="Shao Z."/>
        </authorList>
    </citation>
    <scope>NUCLEOTIDE SEQUENCE [LARGE SCALE GENOMIC DNA]</scope>
    <source>
        <strain evidence="2 3">KL-A</strain>
    </source>
</reference>
<keyword evidence="1" id="KW-0732">Signal</keyword>
<organism evidence="2 3">
    <name type="scientific">Cellulophaga geojensis KL-A</name>
    <dbReference type="NCBI Taxonomy" id="1328323"/>
    <lineage>
        <taxon>Bacteria</taxon>
        <taxon>Pseudomonadati</taxon>
        <taxon>Bacteroidota</taxon>
        <taxon>Flavobacteriia</taxon>
        <taxon>Flavobacteriales</taxon>
        <taxon>Flavobacteriaceae</taxon>
        <taxon>Cellulophaga</taxon>
    </lineage>
</organism>
<evidence type="ECO:0000313" key="3">
    <source>
        <dbReference type="Proteomes" id="UP000019275"/>
    </source>
</evidence>
<feature type="signal peptide" evidence="1">
    <location>
        <begin position="1"/>
        <end position="23"/>
    </location>
</feature>
<sequence>MKKHIIISVLCAAFTAISCQTEAIDTTEDAVATPPNTGINYVDESAFINSLSTETFLNPTDISLNRNATTAGYNQVYGFNIPEDNQVLGFKWNTGDQNTTDWRPQGITGFTWNQKRFLLTTWYGIGPSNIDGVENQHKGVRISLVDITNPSSITYRHILLVQDKNNISNPKLFKATNSYDQLNLFAPVTIHAGGVAYANQKIYVASTSLGLRVFDLNNIIAASSDNTKNKIGQDANGDLKAFNYGYILPQSGYYDILDGDPFSCVSLGENTTGNNMLYTSQYKTSNSSIIPSVYGFNLTSNGDIDTYIPAEISVPKDNASGNNGPLYNIQGVYRKDSTSVFTVTGKSSYKGSTARLVRYTDGEASGTRYRWPHGAEDFYLEKSTGLLWNLTEYETSKYGEENRTVFAVRYSDYD</sequence>
<dbReference type="Proteomes" id="UP000019275">
    <property type="component" value="Unassembled WGS sequence"/>
</dbReference>
<evidence type="ECO:0008006" key="4">
    <source>
        <dbReference type="Google" id="ProtNLM"/>
    </source>
</evidence>